<dbReference type="OrthoDB" id="6159439at2759"/>
<feature type="region of interest" description="Disordered" evidence="3">
    <location>
        <begin position="22"/>
        <end position="49"/>
    </location>
</feature>
<dbReference type="SUPFAM" id="SSF46689">
    <property type="entry name" value="Homeodomain-like"/>
    <property type="match status" value="1"/>
</dbReference>
<keyword evidence="1 2" id="KW-0539">Nucleus</keyword>
<dbReference type="EMBL" id="KE561167">
    <property type="protein sequence ID" value="EPZ32207.1"/>
    <property type="molecule type" value="Genomic_DNA"/>
</dbReference>
<dbReference type="InterPro" id="IPR009057">
    <property type="entry name" value="Homeodomain-like_sf"/>
</dbReference>
<dbReference type="GO" id="GO:0003677">
    <property type="term" value="F:DNA binding"/>
    <property type="evidence" value="ECO:0007669"/>
    <property type="project" value="UniProtKB-UniRule"/>
</dbReference>
<dbReference type="CDD" id="cd00086">
    <property type="entry name" value="homeodomain"/>
    <property type="match status" value="1"/>
</dbReference>
<sequence>MTESAGLFPSTNSLRRHSYAAHTPYTNVRSHSLSEIDGQDRKKRSRTTPEQLKALNEAFYANPMPTAAMRNILADKLNMLPRSNRRAKEKHDRKRKKYDEVAEAHKLRSNGHLTDYMPSSSLSSYGFNDQQLNHMLPPTTPKKAHPSIDFGINKFYNSSGGEYGFTYANPEWRQIDPQMITSTNSSIHADMPQQLVYADESTYQSPYTQDYIFGYDPSPVLQMSATEDSFNFDSLGLNNSSSYFDPKFRRCFSLPDIMHSMPQTQVDYLQQMKPSEMTLEELELEDNIMKEFIVDEELL</sequence>
<organism evidence="5 6">
    <name type="scientific">Rozella allomycis (strain CSF55)</name>
    <dbReference type="NCBI Taxonomy" id="988480"/>
    <lineage>
        <taxon>Eukaryota</taxon>
        <taxon>Fungi</taxon>
        <taxon>Fungi incertae sedis</taxon>
        <taxon>Cryptomycota</taxon>
        <taxon>Cryptomycota incertae sedis</taxon>
        <taxon>Rozella</taxon>
    </lineage>
</organism>
<keyword evidence="1 2" id="KW-0238">DNA-binding</keyword>
<keyword evidence="6" id="KW-1185">Reference proteome</keyword>
<feature type="DNA-binding region" description="Homeobox" evidence="1">
    <location>
        <begin position="40"/>
        <end position="100"/>
    </location>
</feature>
<dbReference type="AlphaFoldDB" id="A0A075AUL5"/>
<comment type="subcellular location">
    <subcellularLocation>
        <location evidence="1 2">Nucleus</location>
    </subcellularLocation>
</comment>
<evidence type="ECO:0000256" key="1">
    <source>
        <dbReference type="PROSITE-ProRule" id="PRU00108"/>
    </source>
</evidence>
<proteinExistence type="predicted"/>
<name>A0A075AUL5_ROZAC</name>
<evidence type="ECO:0000256" key="2">
    <source>
        <dbReference type="RuleBase" id="RU000682"/>
    </source>
</evidence>
<dbReference type="InterPro" id="IPR001356">
    <property type="entry name" value="HD"/>
</dbReference>
<evidence type="ECO:0000313" key="6">
    <source>
        <dbReference type="Proteomes" id="UP000030755"/>
    </source>
</evidence>
<accession>A0A075AUL5</accession>
<evidence type="ECO:0000259" key="4">
    <source>
        <dbReference type="PROSITE" id="PS50071"/>
    </source>
</evidence>
<dbReference type="GO" id="GO:0005634">
    <property type="term" value="C:nucleus"/>
    <property type="evidence" value="ECO:0007669"/>
    <property type="project" value="UniProtKB-SubCell"/>
</dbReference>
<evidence type="ECO:0000313" key="5">
    <source>
        <dbReference type="EMBL" id="EPZ32207.1"/>
    </source>
</evidence>
<gene>
    <name evidence="5" type="ORF">O9G_002559</name>
</gene>
<evidence type="ECO:0000256" key="3">
    <source>
        <dbReference type="SAM" id="MobiDB-lite"/>
    </source>
</evidence>
<dbReference type="Pfam" id="PF00046">
    <property type="entry name" value="Homeodomain"/>
    <property type="match status" value="1"/>
</dbReference>
<dbReference type="Proteomes" id="UP000030755">
    <property type="component" value="Unassembled WGS sequence"/>
</dbReference>
<dbReference type="PROSITE" id="PS50071">
    <property type="entry name" value="HOMEOBOX_2"/>
    <property type="match status" value="1"/>
</dbReference>
<reference evidence="5 6" key="1">
    <citation type="journal article" date="2013" name="Curr. Biol.">
        <title>Shared signatures of parasitism and phylogenomics unite Cryptomycota and microsporidia.</title>
        <authorList>
            <person name="James T.Y."/>
            <person name="Pelin A."/>
            <person name="Bonen L."/>
            <person name="Ahrendt S."/>
            <person name="Sain D."/>
            <person name="Corradi N."/>
            <person name="Stajich J.E."/>
        </authorList>
    </citation>
    <scope>NUCLEOTIDE SEQUENCE [LARGE SCALE GENOMIC DNA]</scope>
    <source>
        <strain evidence="5 6">CSF55</strain>
    </source>
</reference>
<dbReference type="HOGENOM" id="CLU_931132_0_0_1"/>
<dbReference type="Gene3D" id="1.10.10.60">
    <property type="entry name" value="Homeodomain-like"/>
    <property type="match status" value="1"/>
</dbReference>
<protein>
    <recommendedName>
        <fullName evidence="4">Homeobox domain-containing protein</fullName>
    </recommendedName>
</protein>
<dbReference type="SMART" id="SM00389">
    <property type="entry name" value="HOX"/>
    <property type="match status" value="1"/>
</dbReference>
<keyword evidence="1 2" id="KW-0371">Homeobox</keyword>
<feature type="domain" description="Homeobox" evidence="4">
    <location>
        <begin position="38"/>
        <end position="99"/>
    </location>
</feature>